<dbReference type="eggNOG" id="ENOG502QTHC">
    <property type="taxonomic scope" value="Eukaryota"/>
</dbReference>
<dbReference type="GO" id="GO:0007160">
    <property type="term" value="P:cell-matrix adhesion"/>
    <property type="evidence" value="ECO:0007669"/>
    <property type="project" value="TreeGrafter"/>
</dbReference>
<dbReference type="PANTHER" id="PTHR23412:SF14">
    <property type="entry name" value="STEREOCILIN-RELATED"/>
    <property type="match status" value="1"/>
</dbReference>
<dbReference type="GO" id="GO:0060091">
    <property type="term" value="C:kinocilium"/>
    <property type="evidence" value="ECO:0007669"/>
    <property type="project" value="TreeGrafter"/>
</dbReference>
<dbReference type="InterPro" id="IPR026664">
    <property type="entry name" value="Stereocilin-rel"/>
</dbReference>
<dbReference type="Ensembl" id="ENSGACT00000021039.1">
    <property type="protein sequence ID" value="ENSGACP00000020999.1"/>
    <property type="gene ID" value="ENSGACG00000015909.1"/>
</dbReference>
<dbReference type="STRING" id="69293.ENSGACP00000020999"/>
<evidence type="ECO:0000313" key="3">
    <source>
        <dbReference type="Ensembl" id="ENSGACP00000020999.1"/>
    </source>
</evidence>
<dbReference type="Bgee" id="ENSGACG00000015909">
    <property type="expression patterns" value="Expressed in testis and 1 other cell type or tissue"/>
</dbReference>
<evidence type="ECO:0000256" key="1">
    <source>
        <dbReference type="ARBA" id="ARBA00022729"/>
    </source>
</evidence>
<name>G3PTR3_GASAC</name>
<dbReference type="GO" id="GO:0032426">
    <property type="term" value="C:stereocilium tip"/>
    <property type="evidence" value="ECO:0007669"/>
    <property type="project" value="TreeGrafter"/>
</dbReference>
<protein>
    <submittedName>
        <fullName evidence="3">Uncharacterized protein</fullName>
    </submittedName>
</protein>
<dbReference type="AlphaFoldDB" id="G3PTR3"/>
<keyword evidence="1" id="KW-0732">Signal</keyword>
<dbReference type="InParanoid" id="G3PTR3"/>
<sequence>PEAFGPVSAWGPEVFTEIGTLAAGLEDMVLSALVQEQVEGITPEAIALMSPKKMAVVFSAVQMSWLSAEQAWAVTEEQWAQMDAEQRHAVGLARYEGDVLLELRGVS</sequence>
<dbReference type="GO" id="GO:0009986">
    <property type="term" value="C:cell surface"/>
    <property type="evidence" value="ECO:0007669"/>
    <property type="project" value="TreeGrafter"/>
</dbReference>
<reference evidence="3" key="2">
    <citation type="submission" date="2024-04" db="UniProtKB">
        <authorList>
            <consortium name="Ensembl"/>
        </authorList>
    </citation>
    <scope>IDENTIFICATION</scope>
</reference>
<organism evidence="3">
    <name type="scientific">Gasterosteus aculeatus</name>
    <name type="common">Three-spined stickleback</name>
    <dbReference type="NCBI Taxonomy" id="69293"/>
    <lineage>
        <taxon>Eukaryota</taxon>
        <taxon>Metazoa</taxon>
        <taxon>Chordata</taxon>
        <taxon>Craniata</taxon>
        <taxon>Vertebrata</taxon>
        <taxon>Euteleostomi</taxon>
        <taxon>Actinopterygii</taxon>
        <taxon>Neopterygii</taxon>
        <taxon>Teleostei</taxon>
        <taxon>Neoteleostei</taxon>
        <taxon>Acanthomorphata</taxon>
        <taxon>Eupercaria</taxon>
        <taxon>Perciformes</taxon>
        <taxon>Cottioidei</taxon>
        <taxon>Gasterosteales</taxon>
        <taxon>Gasterosteidae</taxon>
        <taxon>Gasterosteus</taxon>
    </lineage>
</organism>
<keyword evidence="2" id="KW-0325">Glycoprotein</keyword>
<accession>G3PTR3</accession>
<proteinExistence type="predicted"/>
<dbReference type="PANTHER" id="PTHR23412">
    <property type="entry name" value="STEREOCILIN RELATED"/>
    <property type="match status" value="1"/>
</dbReference>
<dbReference type="OMA" id="QWAQMDA"/>
<reference evidence="3" key="1">
    <citation type="submission" date="2006-01" db="EMBL/GenBank/DDBJ databases">
        <authorList>
            <person name="Lindblad-Toh K."/>
            <person name="Mauceli E."/>
            <person name="Grabherr M."/>
            <person name="Chang J.L."/>
            <person name="Lander E.S."/>
        </authorList>
    </citation>
    <scope>NUCLEOTIDE SEQUENCE [LARGE SCALE GENOMIC DNA]</scope>
</reference>
<evidence type="ECO:0000256" key="2">
    <source>
        <dbReference type="ARBA" id="ARBA00023180"/>
    </source>
</evidence>